<dbReference type="AlphaFoldDB" id="A0A2N5SUJ8"/>
<protein>
    <submittedName>
        <fullName evidence="1">Uncharacterized protein</fullName>
    </submittedName>
</protein>
<keyword evidence="2" id="KW-1185">Reference proteome</keyword>
<evidence type="ECO:0000313" key="2">
    <source>
        <dbReference type="Proteomes" id="UP000235388"/>
    </source>
</evidence>
<name>A0A2N5SUJ8_9BASI</name>
<organism evidence="1 2">
    <name type="scientific">Puccinia coronata f. sp. avenae</name>
    <dbReference type="NCBI Taxonomy" id="200324"/>
    <lineage>
        <taxon>Eukaryota</taxon>
        <taxon>Fungi</taxon>
        <taxon>Dikarya</taxon>
        <taxon>Basidiomycota</taxon>
        <taxon>Pucciniomycotina</taxon>
        <taxon>Pucciniomycetes</taxon>
        <taxon>Pucciniales</taxon>
        <taxon>Pucciniaceae</taxon>
        <taxon>Puccinia</taxon>
    </lineage>
</organism>
<dbReference type="Proteomes" id="UP000235388">
    <property type="component" value="Unassembled WGS sequence"/>
</dbReference>
<reference evidence="1 2" key="1">
    <citation type="submission" date="2017-11" db="EMBL/GenBank/DDBJ databases">
        <title>De novo assembly and phasing of dikaryotic genomes from two isolates of Puccinia coronata f. sp. avenae, the causal agent of oat crown rust.</title>
        <authorList>
            <person name="Miller M.E."/>
            <person name="Zhang Y."/>
            <person name="Omidvar V."/>
            <person name="Sperschneider J."/>
            <person name="Schwessinger B."/>
            <person name="Raley C."/>
            <person name="Palmer J.M."/>
            <person name="Garnica D."/>
            <person name="Upadhyaya N."/>
            <person name="Rathjen J."/>
            <person name="Taylor J.M."/>
            <person name="Park R.F."/>
            <person name="Dodds P.N."/>
            <person name="Hirsch C.D."/>
            <person name="Kianian S.F."/>
            <person name="Figueroa M."/>
        </authorList>
    </citation>
    <scope>NUCLEOTIDE SEQUENCE [LARGE SCALE GENOMIC DNA]</scope>
    <source>
        <strain evidence="1">12NC29</strain>
    </source>
</reference>
<accession>A0A2N5SUJ8</accession>
<comment type="caution">
    <text evidence="1">The sequence shown here is derived from an EMBL/GenBank/DDBJ whole genome shotgun (WGS) entry which is preliminary data.</text>
</comment>
<sequence>MALVGDQILELDGQNSLLPLFQNPQDSPAFFENLITVGKSNVLRDHNSHWQAGTDCTSPPTRNTLGGMVQPVQTAPVRQEYSSLAGRYSLYLPAKEEPPLAGTLYAGPPRKSQPWSAGTMCCPAEVDN</sequence>
<proteinExistence type="predicted"/>
<gene>
    <name evidence="1" type="ORF">PCANC_20155</name>
</gene>
<evidence type="ECO:0000313" key="1">
    <source>
        <dbReference type="EMBL" id="PLW16907.1"/>
    </source>
</evidence>
<dbReference type="EMBL" id="PGCJ01000860">
    <property type="protein sequence ID" value="PLW16907.1"/>
    <property type="molecule type" value="Genomic_DNA"/>
</dbReference>